<evidence type="ECO:0000256" key="7">
    <source>
        <dbReference type="ARBA" id="ARBA00023040"/>
    </source>
</evidence>
<evidence type="ECO:0000256" key="2">
    <source>
        <dbReference type="ARBA" id="ARBA00022475"/>
    </source>
</evidence>
<dbReference type="AlphaFoldDB" id="A0AAV3A6H6"/>
<dbReference type="PRINTS" id="PR00237">
    <property type="entry name" value="GPCRRHODOPSN"/>
</dbReference>
<keyword evidence="7 13" id="KW-0297">G-protein coupled receptor</keyword>
<dbReference type="PROSITE" id="PS00237">
    <property type="entry name" value="G_PROTEIN_RECEP_F1_1"/>
    <property type="match status" value="1"/>
</dbReference>
<feature type="transmembrane region" description="Helical" evidence="14">
    <location>
        <begin position="102"/>
        <end position="120"/>
    </location>
</feature>
<comment type="similarity">
    <text evidence="13">Belongs to the G-protein coupled receptor 1 family.</text>
</comment>
<evidence type="ECO:0000256" key="9">
    <source>
        <dbReference type="ARBA" id="ARBA00023157"/>
    </source>
</evidence>
<evidence type="ECO:0000259" key="15">
    <source>
        <dbReference type="PROSITE" id="PS50262"/>
    </source>
</evidence>
<evidence type="ECO:0000256" key="6">
    <source>
        <dbReference type="ARBA" id="ARBA00022989"/>
    </source>
</evidence>
<keyword evidence="9" id="KW-1015">Disulfide bond</keyword>
<dbReference type="GO" id="GO:0005886">
    <property type="term" value="C:plasma membrane"/>
    <property type="evidence" value="ECO:0007669"/>
    <property type="project" value="UniProtKB-SubCell"/>
</dbReference>
<evidence type="ECO:0000256" key="4">
    <source>
        <dbReference type="ARBA" id="ARBA00022692"/>
    </source>
</evidence>
<feature type="transmembrane region" description="Helical" evidence="14">
    <location>
        <begin position="198"/>
        <end position="225"/>
    </location>
</feature>
<evidence type="ECO:0000256" key="3">
    <source>
        <dbReference type="ARBA" id="ARBA00022606"/>
    </source>
</evidence>
<sequence>MQKWNESAVTEFILVGFPTNHNFQSFLFFIFFITYLLTVTGNIVIITVIQVDSHLHRPMYFFLSNFAFMQICYVTVTAPKLLLGFLSSTNKISIDACFTQCYFFFFLGGIENFLLAIMAYDRYMAICHPLRYTTIVTSKVCWSLTCGCWLGIFLGSLLPVIMLARLSFCGPNVINHYFCDVSPLLKLSCSDTSFLKSIFFSLMWIIVFSCLLFTILSYISIISAIFKIQSTEGRQKVFSTCGSHLTVVIIYFGAVIFMYVRPREGYSFEEDKLISVFYSILTPLLNPFIYCLRNKEIKQALKKYVQSQKGLLLRLYK</sequence>
<dbReference type="EMBL" id="DYDO01000006">
    <property type="protein sequence ID" value="DBA22729.1"/>
    <property type="molecule type" value="Genomic_DNA"/>
</dbReference>
<keyword evidence="17" id="KW-1185">Reference proteome</keyword>
<keyword evidence="12 13" id="KW-0807">Transducer</keyword>
<dbReference type="Pfam" id="PF13853">
    <property type="entry name" value="7tm_4"/>
    <property type="match status" value="1"/>
</dbReference>
<proteinExistence type="inferred from homology"/>
<dbReference type="PANTHER" id="PTHR24242:SF359">
    <property type="entry name" value="ODORANT RECEPTOR-RELATED"/>
    <property type="match status" value="1"/>
</dbReference>
<dbReference type="InterPro" id="IPR050939">
    <property type="entry name" value="Olfactory_GPCR1"/>
</dbReference>
<keyword evidence="8 14" id="KW-0472">Membrane</keyword>
<protein>
    <recommendedName>
        <fullName evidence="14">Olfactory receptor</fullName>
    </recommendedName>
</protein>
<dbReference type="FunFam" id="1.20.1070.10:FF:000001">
    <property type="entry name" value="Olfactory receptor"/>
    <property type="match status" value="1"/>
</dbReference>
<organism evidence="16 17">
    <name type="scientific">Pyxicephalus adspersus</name>
    <name type="common">African bullfrog</name>
    <dbReference type="NCBI Taxonomy" id="30357"/>
    <lineage>
        <taxon>Eukaryota</taxon>
        <taxon>Metazoa</taxon>
        <taxon>Chordata</taxon>
        <taxon>Craniata</taxon>
        <taxon>Vertebrata</taxon>
        <taxon>Euteleostomi</taxon>
        <taxon>Amphibia</taxon>
        <taxon>Batrachia</taxon>
        <taxon>Anura</taxon>
        <taxon>Neobatrachia</taxon>
        <taxon>Ranoidea</taxon>
        <taxon>Pyxicephalidae</taxon>
        <taxon>Pyxicephalinae</taxon>
        <taxon>Pyxicephalus</taxon>
    </lineage>
</organism>
<keyword evidence="3 14" id="KW-0716">Sensory transduction</keyword>
<evidence type="ECO:0000313" key="16">
    <source>
        <dbReference type="EMBL" id="DBA22729.1"/>
    </source>
</evidence>
<dbReference type="PROSITE" id="PS50262">
    <property type="entry name" value="G_PROTEIN_RECEP_F1_2"/>
    <property type="match status" value="1"/>
</dbReference>
<dbReference type="Gene3D" id="1.20.1070.10">
    <property type="entry name" value="Rhodopsin 7-helix transmembrane proteins"/>
    <property type="match status" value="1"/>
</dbReference>
<evidence type="ECO:0000256" key="8">
    <source>
        <dbReference type="ARBA" id="ARBA00023136"/>
    </source>
</evidence>
<keyword evidence="2 14" id="KW-1003">Cell membrane</keyword>
<keyword evidence="10 13" id="KW-0675">Receptor</keyword>
<evidence type="ECO:0000256" key="11">
    <source>
        <dbReference type="ARBA" id="ARBA00023180"/>
    </source>
</evidence>
<dbReference type="GO" id="GO:0004930">
    <property type="term" value="F:G protein-coupled receptor activity"/>
    <property type="evidence" value="ECO:0007669"/>
    <property type="project" value="UniProtKB-KW"/>
</dbReference>
<dbReference type="Proteomes" id="UP001181693">
    <property type="component" value="Unassembled WGS sequence"/>
</dbReference>
<feature type="transmembrane region" description="Helical" evidence="14">
    <location>
        <begin position="61"/>
        <end position="82"/>
    </location>
</feature>
<keyword evidence="6 14" id="KW-1133">Transmembrane helix</keyword>
<comment type="caution">
    <text evidence="16">The sequence shown here is derived from an EMBL/GenBank/DDBJ whole genome shotgun (WGS) entry which is preliminary data.</text>
</comment>
<dbReference type="PANTHER" id="PTHR24242">
    <property type="entry name" value="G-PROTEIN COUPLED RECEPTOR"/>
    <property type="match status" value="1"/>
</dbReference>
<dbReference type="GO" id="GO:0004984">
    <property type="term" value="F:olfactory receptor activity"/>
    <property type="evidence" value="ECO:0007669"/>
    <property type="project" value="InterPro"/>
</dbReference>
<accession>A0AAV3A6H6</accession>
<feature type="transmembrane region" description="Helical" evidence="14">
    <location>
        <begin position="26"/>
        <end position="49"/>
    </location>
</feature>
<evidence type="ECO:0000256" key="10">
    <source>
        <dbReference type="ARBA" id="ARBA00023170"/>
    </source>
</evidence>
<keyword evidence="11" id="KW-0325">Glycoprotein</keyword>
<dbReference type="InterPro" id="IPR000276">
    <property type="entry name" value="GPCR_Rhodpsn"/>
</dbReference>
<gene>
    <name evidence="16" type="ORF">GDO54_013738</name>
</gene>
<dbReference type="InterPro" id="IPR017452">
    <property type="entry name" value="GPCR_Rhodpsn_7TM"/>
</dbReference>
<evidence type="ECO:0000256" key="5">
    <source>
        <dbReference type="ARBA" id="ARBA00022725"/>
    </source>
</evidence>
<name>A0AAV3A6H6_PYXAD</name>
<comment type="subcellular location">
    <subcellularLocation>
        <location evidence="1 14">Cell membrane</location>
        <topology evidence="1 14">Multi-pass membrane protein</topology>
    </subcellularLocation>
</comment>
<feature type="transmembrane region" description="Helical" evidence="14">
    <location>
        <begin position="272"/>
        <end position="292"/>
    </location>
</feature>
<feature type="transmembrane region" description="Helical" evidence="14">
    <location>
        <begin position="140"/>
        <end position="164"/>
    </location>
</feature>
<evidence type="ECO:0000313" key="17">
    <source>
        <dbReference type="Proteomes" id="UP001181693"/>
    </source>
</evidence>
<feature type="domain" description="G-protein coupled receptors family 1 profile" evidence="15">
    <location>
        <begin position="41"/>
        <end position="290"/>
    </location>
</feature>
<evidence type="ECO:0000256" key="14">
    <source>
        <dbReference type="RuleBase" id="RU363047"/>
    </source>
</evidence>
<keyword evidence="4 13" id="KW-0812">Transmembrane</keyword>
<dbReference type="PRINTS" id="PR00245">
    <property type="entry name" value="OLFACTORYR"/>
</dbReference>
<dbReference type="SUPFAM" id="SSF81321">
    <property type="entry name" value="Family A G protein-coupled receptor-like"/>
    <property type="match status" value="1"/>
</dbReference>
<evidence type="ECO:0000256" key="1">
    <source>
        <dbReference type="ARBA" id="ARBA00004651"/>
    </source>
</evidence>
<dbReference type="InterPro" id="IPR000725">
    <property type="entry name" value="Olfact_rcpt"/>
</dbReference>
<reference evidence="16" key="1">
    <citation type="thesis" date="2020" institute="ProQuest LLC" country="789 East Eisenhower Parkway, Ann Arbor, MI, USA">
        <title>Comparative Genomics and Chromosome Evolution.</title>
        <authorList>
            <person name="Mudd A.B."/>
        </authorList>
    </citation>
    <scope>NUCLEOTIDE SEQUENCE</scope>
    <source>
        <strain evidence="16">1538</strain>
        <tissue evidence="16">Blood</tissue>
    </source>
</reference>
<feature type="transmembrane region" description="Helical" evidence="14">
    <location>
        <begin position="237"/>
        <end position="260"/>
    </location>
</feature>
<evidence type="ECO:0000256" key="12">
    <source>
        <dbReference type="ARBA" id="ARBA00023224"/>
    </source>
</evidence>
<evidence type="ECO:0000256" key="13">
    <source>
        <dbReference type="RuleBase" id="RU000688"/>
    </source>
</evidence>
<dbReference type="CDD" id="cd13954">
    <property type="entry name" value="7tmA_OR"/>
    <property type="match status" value="1"/>
</dbReference>
<keyword evidence="5 14" id="KW-0552">Olfaction</keyword>